<keyword evidence="9" id="KW-1185">Reference proteome</keyword>
<evidence type="ECO:0000256" key="3">
    <source>
        <dbReference type="ARBA" id="ARBA00012824"/>
    </source>
</evidence>
<dbReference type="InterPro" id="IPR004561">
    <property type="entry name" value="IsoChor_synthase"/>
</dbReference>
<dbReference type="InterPro" id="IPR015890">
    <property type="entry name" value="Chorismate_C"/>
</dbReference>
<organism evidence="8 9">
    <name type="scientific">Halosimplex pelagicum</name>
    <dbReference type="NCBI Taxonomy" id="869886"/>
    <lineage>
        <taxon>Archaea</taxon>
        <taxon>Methanobacteriati</taxon>
        <taxon>Methanobacteriota</taxon>
        <taxon>Stenosarchaea group</taxon>
        <taxon>Halobacteria</taxon>
        <taxon>Halobacteriales</taxon>
        <taxon>Haloarculaceae</taxon>
        <taxon>Halosimplex</taxon>
    </lineage>
</organism>
<evidence type="ECO:0000256" key="4">
    <source>
        <dbReference type="ARBA" id="ARBA00023235"/>
    </source>
</evidence>
<dbReference type="EMBL" id="CP058909">
    <property type="protein sequence ID" value="QLH83545.1"/>
    <property type="molecule type" value="Genomic_DNA"/>
</dbReference>
<proteinExistence type="inferred from homology"/>
<dbReference type="PANTHER" id="PTHR42839">
    <property type="entry name" value="ISOCHORISMATE SYNTHASE ENTC"/>
    <property type="match status" value="1"/>
</dbReference>
<evidence type="ECO:0000256" key="2">
    <source>
        <dbReference type="ARBA" id="ARBA00005297"/>
    </source>
</evidence>
<dbReference type="EC" id="5.4.4.2" evidence="3"/>
<dbReference type="NCBIfam" id="TIGR00543">
    <property type="entry name" value="isochor_syn"/>
    <property type="match status" value="1"/>
</dbReference>
<dbReference type="GeneID" id="56084674"/>
<dbReference type="Pfam" id="PF00425">
    <property type="entry name" value="Chorismate_bind"/>
    <property type="match status" value="1"/>
</dbReference>
<dbReference type="AlphaFoldDB" id="A0A7D5PCP8"/>
<dbReference type="PANTHER" id="PTHR42839:SF2">
    <property type="entry name" value="ISOCHORISMATE SYNTHASE ENTC"/>
    <property type="match status" value="1"/>
</dbReference>
<sequence length="448" mass="48693">MEPLRGDESSVEPDETTIATRGREVDGVAVETVLGELPRPTVAWSADGQRVAAGGSVATITADGADRFDHVRRAGEALFAGRTVESDLPRAARPRLFGGFAFHEGDKDGGQSPWDGFPDAQFVLPAVQVVRTDDGSTWVVVTATGPSAATEAEARLDEWVERVEALEDEPPEDGPGIERRTFTPDDAGWRRQVEAAVERIRRGTLRKVVLAGALTVDLRDELSVPSVYERLSETYPDCFRFLVAPEGGGQFFGATPERLISRDGRTVRTEALAGSTGRGDTPEEDEWLASELQDNDKDRHEHDLVVEAIKTQLSPYATSISTGDRTVRRLATVQHLQTPVTAELAEDDHVLSLVEALHPTPAVGGLPPDEALETIKETEAFDRGWYASPVGWFDAEGDGTFAVAIRSAVATERRATLFAGNGIVGDSDPDREWDEVQLKYRPVLDALE</sequence>
<dbReference type="InterPro" id="IPR005801">
    <property type="entry name" value="ADC_synthase"/>
</dbReference>
<evidence type="ECO:0000256" key="1">
    <source>
        <dbReference type="ARBA" id="ARBA00000799"/>
    </source>
</evidence>
<feature type="domain" description="Chorismate-utilising enzyme C-terminal" evidence="7">
    <location>
        <begin position="187"/>
        <end position="439"/>
    </location>
</feature>
<gene>
    <name evidence="8" type="ORF">HZS54_18755</name>
</gene>
<dbReference type="OrthoDB" id="195185at2157"/>
<dbReference type="GO" id="GO:0008909">
    <property type="term" value="F:isochorismate synthase activity"/>
    <property type="evidence" value="ECO:0007669"/>
    <property type="project" value="UniProtKB-EC"/>
</dbReference>
<reference evidence="8 9" key="1">
    <citation type="submission" date="2020-07" db="EMBL/GenBank/DDBJ databases">
        <title>Halosimplex litoreum sp. nov. and Halosimplex rubrum sp. nov., isolated from different salt environments.</title>
        <authorList>
            <person name="Cui H."/>
        </authorList>
    </citation>
    <scope>NUCLEOTIDE SEQUENCE [LARGE SCALE GENOMIC DNA]</scope>
    <source>
        <strain evidence="8 9">R2</strain>
    </source>
</reference>
<protein>
    <recommendedName>
        <fullName evidence="3">isochorismate synthase</fullName>
        <ecNumber evidence="3">5.4.4.2</ecNumber>
    </recommendedName>
    <alternativeName>
        <fullName evidence="5">Isochorismate mutase</fullName>
    </alternativeName>
</protein>
<evidence type="ECO:0000313" key="8">
    <source>
        <dbReference type="EMBL" id="QLH83545.1"/>
    </source>
</evidence>
<evidence type="ECO:0000256" key="6">
    <source>
        <dbReference type="SAM" id="MobiDB-lite"/>
    </source>
</evidence>
<evidence type="ECO:0000313" key="9">
    <source>
        <dbReference type="Proteomes" id="UP000509346"/>
    </source>
</evidence>
<name>A0A7D5PCP8_9EURY</name>
<dbReference type="GO" id="GO:0000162">
    <property type="term" value="P:L-tryptophan biosynthetic process"/>
    <property type="evidence" value="ECO:0007669"/>
    <property type="project" value="UniProtKB-UniPathway"/>
</dbReference>
<dbReference type="SUPFAM" id="SSF56322">
    <property type="entry name" value="ADC synthase"/>
    <property type="match status" value="1"/>
</dbReference>
<feature type="region of interest" description="Disordered" evidence="6">
    <location>
        <begin position="1"/>
        <end position="24"/>
    </location>
</feature>
<evidence type="ECO:0000256" key="5">
    <source>
        <dbReference type="ARBA" id="ARBA00041564"/>
    </source>
</evidence>
<dbReference type="UniPathway" id="UPA00035">
    <property type="reaction ID" value="UER00040"/>
</dbReference>
<comment type="similarity">
    <text evidence="2">Belongs to the isochorismate synthase family.</text>
</comment>
<dbReference type="Proteomes" id="UP000509346">
    <property type="component" value="Chromosome"/>
</dbReference>
<evidence type="ECO:0000259" key="7">
    <source>
        <dbReference type="Pfam" id="PF00425"/>
    </source>
</evidence>
<dbReference type="RefSeq" id="WP_179918589.1">
    <property type="nucleotide sequence ID" value="NZ_CP058909.1"/>
</dbReference>
<dbReference type="KEGG" id="hpel:HZS54_18755"/>
<dbReference type="Gene3D" id="3.60.120.10">
    <property type="entry name" value="Anthranilate synthase"/>
    <property type="match status" value="1"/>
</dbReference>
<comment type="catalytic activity">
    <reaction evidence="1">
        <text>chorismate = isochorismate</text>
        <dbReference type="Rhea" id="RHEA:18985"/>
        <dbReference type="ChEBI" id="CHEBI:29748"/>
        <dbReference type="ChEBI" id="CHEBI:29780"/>
        <dbReference type="EC" id="5.4.4.2"/>
    </reaction>
</comment>
<keyword evidence="4 8" id="KW-0413">Isomerase</keyword>
<accession>A0A7D5PCP8</accession>